<gene>
    <name evidence="5" type="ORF">SAMN00768000_1279</name>
</gene>
<dbReference type="SMART" id="SM00420">
    <property type="entry name" value="HTH_DEOR"/>
    <property type="match status" value="1"/>
</dbReference>
<dbReference type="PRINTS" id="PR00037">
    <property type="entry name" value="HTHLACR"/>
</dbReference>
<accession>A0A1W1WBY1</accession>
<dbReference type="Gene3D" id="3.40.50.1360">
    <property type="match status" value="1"/>
</dbReference>
<evidence type="ECO:0000256" key="2">
    <source>
        <dbReference type="ARBA" id="ARBA00023125"/>
    </source>
</evidence>
<evidence type="ECO:0000259" key="4">
    <source>
        <dbReference type="PROSITE" id="PS51000"/>
    </source>
</evidence>
<dbReference type="InterPro" id="IPR014036">
    <property type="entry name" value="DeoR-like_C"/>
</dbReference>
<dbReference type="GO" id="GO:0003700">
    <property type="term" value="F:DNA-binding transcription factor activity"/>
    <property type="evidence" value="ECO:0007669"/>
    <property type="project" value="InterPro"/>
</dbReference>
<dbReference type="OrthoDB" id="9797223at2"/>
<dbReference type="Proteomes" id="UP000192660">
    <property type="component" value="Unassembled WGS sequence"/>
</dbReference>
<dbReference type="RefSeq" id="WP_084661042.1">
    <property type="nucleotide sequence ID" value="NZ_FWWY01000001.1"/>
</dbReference>
<dbReference type="InterPro" id="IPR037171">
    <property type="entry name" value="NagB/RpiA_transferase-like"/>
</dbReference>
<dbReference type="PROSITE" id="PS51000">
    <property type="entry name" value="HTH_DEOR_2"/>
    <property type="match status" value="1"/>
</dbReference>
<name>A0A1W1WBY1_SULTA</name>
<dbReference type="InterPro" id="IPR050313">
    <property type="entry name" value="Carb_Metab_HTH_regulators"/>
</dbReference>
<dbReference type="SUPFAM" id="SSF100950">
    <property type="entry name" value="NagB/RpiA/CoA transferase-like"/>
    <property type="match status" value="1"/>
</dbReference>
<dbReference type="Gene3D" id="1.10.10.10">
    <property type="entry name" value="Winged helix-like DNA-binding domain superfamily/Winged helix DNA-binding domain"/>
    <property type="match status" value="1"/>
</dbReference>
<sequence>MSVSFEERKKIIIEKLSKEDVIHVPALAQALNVSSETIRRDLDRLEKEGKLKKVYGGAVKVTSLIQEPSFEQKMQINPKEKEAISRTAASLVEDGDRIFIGGGTTPLSLIRYLEDKKNVTLITPSIPVMIHTLEIFHGHVIFIGGEVNREQQLVQGPLAEWTTKQIRANKAIISAGGVSLTDGITDFDLNQAHISRILIERSEMTIILADHSKMGQTTFAHICALQDVSIIVSDWRCSREWRSKLHTEGVELLLAEQQ</sequence>
<protein>
    <submittedName>
        <fullName evidence="5">Transcriptional regulator, DeoR family</fullName>
    </submittedName>
</protein>
<dbReference type="SMART" id="SM01134">
    <property type="entry name" value="DeoRC"/>
    <property type="match status" value="1"/>
</dbReference>
<proteinExistence type="predicted"/>
<organism evidence="5 6">
    <name type="scientific">Sulfobacillus thermosulfidooxidans (strain DSM 9293 / VKM B-1269 / AT-1)</name>
    <dbReference type="NCBI Taxonomy" id="929705"/>
    <lineage>
        <taxon>Bacteria</taxon>
        <taxon>Bacillati</taxon>
        <taxon>Bacillota</taxon>
        <taxon>Clostridia</taxon>
        <taxon>Eubacteriales</taxon>
        <taxon>Clostridiales Family XVII. Incertae Sedis</taxon>
        <taxon>Sulfobacillus</taxon>
    </lineage>
</organism>
<reference evidence="6" key="1">
    <citation type="submission" date="2017-04" db="EMBL/GenBank/DDBJ databases">
        <authorList>
            <person name="Varghese N."/>
            <person name="Submissions S."/>
        </authorList>
    </citation>
    <scope>NUCLEOTIDE SEQUENCE [LARGE SCALE GENOMIC DNA]</scope>
    <source>
        <strain evidence="6">DSM 9293</strain>
    </source>
</reference>
<dbReference type="EMBL" id="FWWY01000001">
    <property type="protein sequence ID" value="SMC03796.1"/>
    <property type="molecule type" value="Genomic_DNA"/>
</dbReference>
<dbReference type="InterPro" id="IPR018356">
    <property type="entry name" value="Tscrpt_reg_HTH_DeoR_CS"/>
</dbReference>
<keyword evidence="1" id="KW-0805">Transcription regulation</keyword>
<evidence type="ECO:0000256" key="3">
    <source>
        <dbReference type="ARBA" id="ARBA00023163"/>
    </source>
</evidence>
<dbReference type="InterPro" id="IPR001034">
    <property type="entry name" value="DeoR_HTH"/>
</dbReference>
<dbReference type="SUPFAM" id="SSF46785">
    <property type="entry name" value="Winged helix' DNA-binding domain"/>
    <property type="match status" value="1"/>
</dbReference>
<keyword evidence="3" id="KW-0804">Transcription</keyword>
<dbReference type="AlphaFoldDB" id="A0A1W1WBY1"/>
<dbReference type="PANTHER" id="PTHR30363">
    <property type="entry name" value="HTH-TYPE TRANSCRIPTIONAL REGULATOR SRLR-RELATED"/>
    <property type="match status" value="1"/>
</dbReference>
<evidence type="ECO:0000313" key="5">
    <source>
        <dbReference type="EMBL" id="SMC03796.1"/>
    </source>
</evidence>
<dbReference type="PANTHER" id="PTHR30363:SF44">
    <property type="entry name" value="AGA OPERON TRANSCRIPTIONAL REPRESSOR-RELATED"/>
    <property type="match status" value="1"/>
</dbReference>
<dbReference type="InterPro" id="IPR036388">
    <property type="entry name" value="WH-like_DNA-bd_sf"/>
</dbReference>
<keyword evidence="6" id="KW-1185">Reference proteome</keyword>
<dbReference type="Pfam" id="PF08220">
    <property type="entry name" value="HTH_DeoR"/>
    <property type="match status" value="1"/>
</dbReference>
<keyword evidence="2" id="KW-0238">DNA-binding</keyword>
<feature type="domain" description="HTH deoR-type" evidence="4">
    <location>
        <begin position="5"/>
        <end position="60"/>
    </location>
</feature>
<dbReference type="InterPro" id="IPR036390">
    <property type="entry name" value="WH_DNA-bd_sf"/>
</dbReference>
<dbReference type="Pfam" id="PF00455">
    <property type="entry name" value="DeoRC"/>
    <property type="match status" value="1"/>
</dbReference>
<evidence type="ECO:0000256" key="1">
    <source>
        <dbReference type="ARBA" id="ARBA00023015"/>
    </source>
</evidence>
<dbReference type="GO" id="GO:0003677">
    <property type="term" value="F:DNA binding"/>
    <property type="evidence" value="ECO:0007669"/>
    <property type="project" value="UniProtKB-KW"/>
</dbReference>
<dbReference type="PROSITE" id="PS00894">
    <property type="entry name" value="HTH_DEOR_1"/>
    <property type="match status" value="1"/>
</dbReference>
<evidence type="ECO:0000313" key="6">
    <source>
        <dbReference type="Proteomes" id="UP000192660"/>
    </source>
</evidence>